<dbReference type="PANTHER" id="PTHR30627">
    <property type="entry name" value="PEPTIDOGLYCAN D,D-TRANSPEPTIDASE"/>
    <property type="match status" value="1"/>
</dbReference>
<dbReference type="GO" id="GO:0016757">
    <property type="term" value="F:glycosyltransferase activity"/>
    <property type="evidence" value="ECO:0007669"/>
    <property type="project" value="UniProtKB-KW"/>
</dbReference>
<organism evidence="2 3">
    <name type="scientific">Thermovenabulum gondwanense</name>
    <dbReference type="NCBI Taxonomy" id="520767"/>
    <lineage>
        <taxon>Bacteria</taxon>
        <taxon>Bacillati</taxon>
        <taxon>Bacillota</taxon>
        <taxon>Clostridia</taxon>
        <taxon>Thermosediminibacterales</taxon>
        <taxon>Thermosediminibacteraceae</taxon>
        <taxon>Thermovenabulum</taxon>
    </lineage>
</organism>
<protein>
    <submittedName>
        <fullName evidence="2">Penicillin-binding protein PbpB</fullName>
        <ecNumber evidence="2">2.4.1.129</ecNumber>
    </submittedName>
</protein>
<reference evidence="2 3" key="1">
    <citation type="submission" date="2015-12" db="EMBL/GenBank/DDBJ databases">
        <title>Draft genome of Thermovenabulum gondwanense isolated from a red thermophilic microbial mat colonisisng an outflow channel of a bore well.</title>
        <authorList>
            <person name="Patel B.K."/>
        </authorList>
    </citation>
    <scope>NUCLEOTIDE SEQUENCE [LARGE SCALE GENOMIC DNA]</scope>
    <source>
        <strain evidence="2 3">R270</strain>
    </source>
</reference>
<gene>
    <name evidence="2" type="primary">pbpB</name>
    <name evidence="2" type="ORF">ATZ99_14970</name>
</gene>
<feature type="domain" description="Penicillin-binding protein transpeptidase" evidence="1">
    <location>
        <begin position="200"/>
        <end position="505"/>
    </location>
</feature>
<comment type="caution">
    <text evidence="2">The sequence shown here is derived from an EMBL/GenBank/DDBJ whole genome shotgun (WGS) entry which is preliminary data.</text>
</comment>
<dbReference type="Proteomes" id="UP000075737">
    <property type="component" value="Unassembled WGS sequence"/>
</dbReference>
<dbReference type="InterPro" id="IPR050515">
    <property type="entry name" value="Beta-lactam/transpept"/>
</dbReference>
<dbReference type="Pfam" id="PF00905">
    <property type="entry name" value="Transpeptidase"/>
    <property type="match status" value="1"/>
</dbReference>
<dbReference type="InterPro" id="IPR036138">
    <property type="entry name" value="PBP_dimer_sf"/>
</dbReference>
<keyword evidence="2" id="KW-0808">Transferase</keyword>
<name>A0A162MHF6_9FIRM</name>
<sequence>MLVLILVLRLFFIQIVERPYLYEKALSQWMRPELKSTRGGIFSRNGVLLLDTERKKVAFISPGWLKDDEKNLLIEGEIIKADDFKQPFIKITEPQKINILEKLEKISPGIVIYNEIERYGEEALATHLIGLAGKSGIEKKYDAILSQSKKNEEIFFDGIGQPIKGSIREKDKNNWGVYLTIDEKIQKKIEEIMDEEVKKGAVVVLDAKTGEILAMASRPNFKQKFVENFLNDPDSPLLNRALMPYIPGSVFKLVVLSAALEEKLSDLNEVFNCPGFIKVGGNIFKCTSYKNGGHGQITLRDALAYSCNVVFIELGRRVGKEKIIEYAKKYGLGEKVLDEIPEEKPGNVPDPKSLYYQDLGNISIGQGKIQITPIQVAKMMLTIVNDGQEINPHVVKKIINKDGEVVFDDRFVDYRGNRVISKENADKIKETLRAACLYGSAVKANLPGESKSAGKTGTAELGDNTTHAWFVGYYPYDQPEYVVSILLERGGSGPSNAAPLFSKIIREITNF</sequence>
<dbReference type="AlphaFoldDB" id="A0A162MHF6"/>
<evidence type="ECO:0000313" key="2">
    <source>
        <dbReference type="EMBL" id="KYO65859.1"/>
    </source>
</evidence>
<keyword evidence="3" id="KW-1185">Reference proteome</keyword>
<evidence type="ECO:0000313" key="3">
    <source>
        <dbReference type="Proteomes" id="UP000075737"/>
    </source>
</evidence>
<keyword evidence="2" id="KW-0328">Glycosyltransferase</keyword>
<dbReference type="InterPro" id="IPR012338">
    <property type="entry name" value="Beta-lactam/transpept-like"/>
</dbReference>
<dbReference type="InterPro" id="IPR001460">
    <property type="entry name" value="PCN-bd_Tpept"/>
</dbReference>
<dbReference type="Gene3D" id="3.90.1310.10">
    <property type="entry name" value="Penicillin-binding protein 2a (Domain 2)"/>
    <property type="match status" value="1"/>
</dbReference>
<evidence type="ECO:0000259" key="1">
    <source>
        <dbReference type="Pfam" id="PF00905"/>
    </source>
</evidence>
<dbReference type="GO" id="GO:0005886">
    <property type="term" value="C:plasma membrane"/>
    <property type="evidence" value="ECO:0007669"/>
    <property type="project" value="TreeGrafter"/>
</dbReference>
<dbReference type="Gene3D" id="3.40.710.10">
    <property type="entry name" value="DD-peptidase/beta-lactamase superfamily"/>
    <property type="match status" value="1"/>
</dbReference>
<dbReference type="GO" id="GO:0071555">
    <property type="term" value="P:cell wall organization"/>
    <property type="evidence" value="ECO:0007669"/>
    <property type="project" value="TreeGrafter"/>
</dbReference>
<dbReference type="RefSeq" id="WP_245641335.1">
    <property type="nucleotide sequence ID" value="NZ_LOHZ01000032.1"/>
</dbReference>
<dbReference type="SUPFAM" id="SSF56519">
    <property type="entry name" value="Penicillin binding protein dimerisation domain"/>
    <property type="match status" value="1"/>
</dbReference>
<dbReference type="EC" id="2.4.1.129" evidence="2"/>
<dbReference type="GO" id="GO:0008658">
    <property type="term" value="F:penicillin binding"/>
    <property type="evidence" value="ECO:0007669"/>
    <property type="project" value="InterPro"/>
</dbReference>
<accession>A0A162MHF6</accession>
<dbReference type="SUPFAM" id="SSF56601">
    <property type="entry name" value="beta-lactamase/transpeptidase-like"/>
    <property type="match status" value="1"/>
</dbReference>
<dbReference type="STRING" id="520767.ATZ99_14970"/>
<proteinExistence type="predicted"/>
<dbReference type="EMBL" id="LOHZ01000032">
    <property type="protein sequence ID" value="KYO65859.1"/>
    <property type="molecule type" value="Genomic_DNA"/>
</dbReference>